<reference evidence="9" key="2">
    <citation type="submission" date="2025-08" db="UniProtKB">
        <authorList>
            <consortium name="Ensembl"/>
        </authorList>
    </citation>
    <scope>IDENTIFICATION</scope>
</reference>
<dbReference type="OMA" id="KSAFHPM"/>
<comment type="similarity">
    <text evidence="1">Belongs to the DMRT family.</text>
</comment>
<dbReference type="Pfam" id="PF00751">
    <property type="entry name" value="DM"/>
    <property type="match status" value="1"/>
</dbReference>
<evidence type="ECO:0000256" key="7">
    <source>
        <dbReference type="SAM" id="MobiDB-lite"/>
    </source>
</evidence>
<evidence type="ECO:0000259" key="8">
    <source>
        <dbReference type="PROSITE" id="PS50809"/>
    </source>
</evidence>
<dbReference type="PANTHER" id="PTHR12322">
    <property type="entry name" value="DOUBLESEX AND MAB-3 RELATED TRANSCRIPTION FACTOR DMRT"/>
    <property type="match status" value="1"/>
</dbReference>
<dbReference type="HOGENOM" id="CLU_474815_0_0_1"/>
<reference evidence="10" key="1">
    <citation type="submission" date="2003-08" db="EMBL/GenBank/DDBJ databases">
        <authorList>
            <person name="Birren B."/>
            <person name="Nusbaum C."/>
            <person name="Abebe A."/>
            <person name="Abouelleil A."/>
            <person name="Adekoya E."/>
            <person name="Ait-zahra M."/>
            <person name="Allen N."/>
            <person name="Allen T."/>
            <person name="An P."/>
            <person name="Anderson M."/>
            <person name="Anderson S."/>
            <person name="Arachchi H."/>
            <person name="Armbruster J."/>
            <person name="Bachantsang P."/>
            <person name="Baldwin J."/>
            <person name="Barry A."/>
            <person name="Bayul T."/>
            <person name="Blitshsteyn B."/>
            <person name="Bloom T."/>
            <person name="Blye J."/>
            <person name="Boguslavskiy L."/>
            <person name="Borowsky M."/>
            <person name="Boukhgalter B."/>
            <person name="Brunache A."/>
            <person name="Butler J."/>
            <person name="Calixte N."/>
            <person name="Calvo S."/>
            <person name="Camarata J."/>
            <person name="Campo K."/>
            <person name="Chang J."/>
            <person name="Cheshatsang Y."/>
            <person name="Citroen M."/>
            <person name="Collymore A."/>
            <person name="Considine T."/>
            <person name="Cook A."/>
            <person name="Cooke P."/>
            <person name="Corum B."/>
            <person name="Cuomo C."/>
            <person name="David R."/>
            <person name="Dawoe T."/>
            <person name="Degray S."/>
            <person name="Dodge S."/>
            <person name="Dooley K."/>
            <person name="Dorje P."/>
            <person name="Dorjee K."/>
            <person name="Dorris L."/>
            <person name="Duffey N."/>
            <person name="Dupes A."/>
            <person name="Elkins T."/>
            <person name="Engels R."/>
            <person name="Erickson J."/>
            <person name="Farina A."/>
            <person name="Faro S."/>
            <person name="Ferreira P."/>
            <person name="Fischer H."/>
            <person name="Fitzgerald M."/>
            <person name="Foley K."/>
            <person name="Gage D."/>
            <person name="Galagan J."/>
            <person name="Gearin G."/>
            <person name="Gnerre S."/>
            <person name="Gnirke A."/>
            <person name="Goyette A."/>
            <person name="Graham J."/>
            <person name="Grandbois E."/>
            <person name="Gyaltsen K."/>
            <person name="Hafez N."/>
            <person name="Hagopian D."/>
            <person name="Hagos B."/>
            <person name="Hall J."/>
            <person name="Hatcher B."/>
            <person name="Heller A."/>
            <person name="Higgins H."/>
            <person name="Honan T."/>
            <person name="Horn A."/>
            <person name="Houde N."/>
            <person name="Hughes L."/>
            <person name="Hulme W."/>
            <person name="Husby E."/>
            <person name="Iliev I."/>
            <person name="Jaffe D."/>
            <person name="Jones C."/>
            <person name="Kamal M."/>
            <person name="Kamat A."/>
            <person name="Kamvysselis M."/>
            <person name="Karlsson E."/>
            <person name="Kells C."/>
            <person name="Kieu A."/>
            <person name="Kisner P."/>
            <person name="Kodira C."/>
            <person name="Kulbokas E."/>
            <person name="Labutti K."/>
            <person name="Lama D."/>
            <person name="Landers T."/>
            <person name="Leger J."/>
            <person name="Levine S."/>
            <person name="Lewis D."/>
            <person name="Lewis T."/>
            <person name="Lindblad-toh K."/>
            <person name="Liu X."/>
            <person name="Lokyitsang T."/>
            <person name="Lokyitsang Y."/>
            <person name="Lucien O."/>
            <person name="Lui A."/>
            <person name="Ma L.J."/>
            <person name="Mabbitt R."/>
            <person name="Macdonald J."/>
            <person name="Maclean C."/>
            <person name="Major J."/>
            <person name="Manning J."/>
            <person name="Marabella R."/>
            <person name="Maru K."/>
            <person name="Matthews C."/>
            <person name="Mauceli E."/>
            <person name="Mccarthy M."/>
            <person name="Mcdonough S."/>
            <person name="Mcghee T."/>
            <person name="Meldrim J."/>
            <person name="Meneus L."/>
            <person name="Mesirov J."/>
            <person name="Mihalev A."/>
            <person name="Mihova T."/>
            <person name="Mikkelsen T."/>
            <person name="Mlenga V."/>
            <person name="Moru K."/>
            <person name="Mozes J."/>
            <person name="Mulrain L."/>
            <person name="Munson G."/>
            <person name="Naylor J."/>
            <person name="Newes C."/>
            <person name="Nguyen C."/>
            <person name="Nguyen N."/>
            <person name="Nguyen T."/>
            <person name="Nicol R."/>
            <person name="Nielsen C."/>
            <person name="Nizzari M."/>
            <person name="Norbu C."/>
            <person name="Norbu N."/>
            <person name="O'donnell P."/>
            <person name="Okoawo O."/>
            <person name="O'leary S."/>
            <person name="Omotosho B."/>
            <person name="O'neill K."/>
            <person name="Osman S."/>
            <person name="Parker S."/>
            <person name="Perrin D."/>
            <person name="Phunkhang P."/>
            <person name="Piqani B."/>
            <person name="Purcell S."/>
            <person name="Rachupka T."/>
            <person name="Ramasamy U."/>
            <person name="Rameau R."/>
            <person name="Ray V."/>
            <person name="Raymond C."/>
            <person name="Retta R."/>
            <person name="Richardson S."/>
            <person name="Rise C."/>
            <person name="Rodriguez J."/>
            <person name="Rogers J."/>
            <person name="Rogov P."/>
            <person name="Rutman M."/>
            <person name="Schupbach R."/>
            <person name="Seaman C."/>
            <person name="Settipalli S."/>
            <person name="Sharpe T."/>
            <person name="Sheridan J."/>
            <person name="Sherpa N."/>
            <person name="Shi J."/>
            <person name="Smirnov S."/>
            <person name="Smith C."/>
            <person name="Sougnez C."/>
            <person name="Spencer B."/>
            <person name="Stalker J."/>
            <person name="Stange-thomann N."/>
            <person name="Stavropoulos S."/>
            <person name="Stetson K."/>
            <person name="Stone C."/>
            <person name="Stone S."/>
            <person name="Stubbs M."/>
            <person name="Talamas J."/>
            <person name="Tchuinga P."/>
            <person name="Tenzing P."/>
            <person name="Tesfaye S."/>
            <person name="Theodore J."/>
            <person name="Thoulutsang Y."/>
            <person name="Topham K."/>
            <person name="Towey S."/>
            <person name="Tsamla T."/>
            <person name="Tsomo N."/>
            <person name="Vallee D."/>
            <person name="Vassiliev H."/>
            <person name="Venkataraman V."/>
            <person name="Vinson J."/>
            <person name="Vo A."/>
            <person name="Wade C."/>
            <person name="Wang S."/>
            <person name="Wangchuk T."/>
            <person name="Wangdi T."/>
            <person name="Whittaker C."/>
            <person name="Wilkinson J."/>
            <person name="Wu Y."/>
            <person name="Wyman D."/>
            <person name="Yadav S."/>
            <person name="Yang S."/>
            <person name="Yang X."/>
            <person name="Yeager S."/>
            <person name="Yee E."/>
            <person name="Young G."/>
            <person name="Zainoun J."/>
            <person name="Zembeck L."/>
            <person name="Zimmer A."/>
            <person name="Zody M."/>
            <person name="Lander E."/>
        </authorList>
    </citation>
    <scope>NUCLEOTIDE SEQUENCE [LARGE SCALE GENOMIC DNA]</scope>
</reference>
<reference evidence="9" key="3">
    <citation type="submission" date="2025-09" db="UniProtKB">
        <authorList>
            <consortium name="Ensembl"/>
        </authorList>
    </citation>
    <scope>IDENTIFICATION</scope>
</reference>
<dbReference type="InterPro" id="IPR036407">
    <property type="entry name" value="DM_DNA-bd_sf"/>
</dbReference>
<evidence type="ECO:0000256" key="6">
    <source>
        <dbReference type="PROSITE-ProRule" id="PRU00070"/>
    </source>
</evidence>
<dbReference type="GO" id="GO:0005634">
    <property type="term" value="C:nucleus"/>
    <property type="evidence" value="ECO:0007669"/>
    <property type="project" value="UniProtKB-SubCell"/>
</dbReference>
<feature type="compositionally biased region" description="Polar residues" evidence="7">
    <location>
        <begin position="154"/>
        <end position="172"/>
    </location>
</feature>
<accession>H2ZLK4</accession>
<sequence length="568" mass="61209">MSSDRGVELSEAARHMRGDAYSSAMMSSSSAHSSYAGLAQAVSNPAAAALFLRASDKYPRTPKCARCRNHGVVSALKGHKRYCRWKDCLCPKCTLIAERQRVMAAQVALRRQQAQEENETRELRLLYGAAQGLGPMDQQRMASIVPPTSGEVAQASQRSPLITTSCNDQASPTGAKRARMDFYDGISTTSPTGLPSSPVEFRPSHSSSPTEPQNINSVDGKSTPSPVLRAVNDAVNTEQKFKHETKSDDAENPQQHLTGNLPNQEALEQNEASIEISPSQAHQSRSSLSMLCRVFPQKKPSELDTILRLCKGDVVKAKRTLNNEETAKPRSRKRPSSHSPIEINNISSSSISPTGLPVTRLLQYSPHGNRSDSPHSSIGCESATPPTPGTSAQSNHIAPYQFHTSTPTHFKSAFHPMSNDAVESSTPNLLAANITGAFNVATRPRNMHNLAPTQPTGRFQMGNFNALNPFAAYNAQSQHPAARGMNAFGMSPYVASSFMPSLAAAAAAGFRSHPAVQGLAKDYTFSGFMRGMSAMAYNKEKLGYSNGIPSSFRFDSSASEASTCSSDK</sequence>
<dbReference type="Pfam" id="PF03474">
    <property type="entry name" value="DMA"/>
    <property type="match status" value="1"/>
</dbReference>
<dbReference type="Ensembl" id="ENSCSAVT00000018670.1">
    <property type="protein sequence ID" value="ENSCSAVP00000018470.1"/>
    <property type="gene ID" value="ENSCSAVG00000010848.1"/>
</dbReference>
<proteinExistence type="inferred from homology"/>
<dbReference type="eggNOG" id="KOG3815">
    <property type="taxonomic scope" value="Eukaryota"/>
</dbReference>
<keyword evidence="10" id="KW-1185">Reference proteome</keyword>
<comment type="subcellular location">
    <subcellularLocation>
        <location evidence="6">Nucleus</location>
    </subcellularLocation>
</comment>
<evidence type="ECO:0000313" key="10">
    <source>
        <dbReference type="Proteomes" id="UP000007875"/>
    </source>
</evidence>
<dbReference type="GO" id="GO:0000981">
    <property type="term" value="F:DNA-binding transcription factor activity, RNA polymerase II-specific"/>
    <property type="evidence" value="ECO:0007669"/>
    <property type="project" value="TreeGrafter"/>
</dbReference>
<dbReference type="SMART" id="SM00301">
    <property type="entry name" value="DM"/>
    <property type="match status" value="1"/>
</dbReference>
<evidence type="ECO:0000313" key="9">
    <source>
        <dbReference type="Ensembl" id="ENSCSAVP00000018470.1"/>
    </source>
</evidence>
<keyword evidence="4 6" id="KW-0238">DNA-binding</keyword>
<dbReference type="InterPro" id="IPR026607">
    <property type="entry name" value="DMRT"/>
</dbReference>
<feature type="region of interest" description="Disordered" evidence="7">
    <location>
        <begin position="239"/>
        <end position="262"/>
    </location>
</feature>
<dbReference type="GO" id="GO:0046872">
    <property type="term" value="F:metal ion binding"/>
    <property type="evidence" value="ECO:0007669"/>
    <property type="project" value="UniProtKB-KW"/>
</dbReference>
<dbReference type="GO" id="GO:0000978">
    <property type="term" value="F:RNA polymerase II cis-regulatory region sequence-specific DNA binding"/>
    <property type="evidence" value="ECO:0007669"/>
    <property type="project" value="TreeGrafter"/>
</dbReference>
<dbReference type="PROSITE" id="PS40000">
    <property type="entry name" value="DM_1"/>
    <property type="match status" value="1"/>
</dbReference>
<feature type="compositionally biased region" description="Low complexity" evidence="7">
    <location>
        <begin position="187"/>
        <end position="198"/>
    </location>
</feature>
<dbReference type="STRING" id="51511.ENSCSAVP00000018470"/>
<evidence type="ECO:0000256" key="5">
    <source>
        <dbReference type="ARBA" id="ARBA00023242"/>
    </source>
</evidence>
<dbReference type="Gene3D" id="4.10.1040.10">
    <property type="entry name" value="DM DNA-binding domain"/>
    <property type="match status" value="1"/>
</dbReference>
<feature type="domain" description="DM" evidence="8">
    <location>
        <begin position="64"/>
        <end position="111"/>
    </location>
</feature>
<keyword evidence="3 6" id="KW-0862">Zinc</keyword>
<name>H2ZLK4_CIOSA</name>
<evidence type="ECO:0000256" key="1">
    <source>
        <dbReference type="ARBA" id="ARBA00006834"/>
    </source>
</evidence>
<dbReference type="GO" id="GO:0007548">
    <property type="term" value="P:sex differentiation"/>
    <property type="evidence" value="ECO:0007669"/>
    <property type="project" value="TreeGrafter"/>
</dbReference>
<dbReference type="InterPro" id="IPR001275">
    <property type="entry name" value="DM_DNA-bd"/>
</dbReference>
<dbReference type="PANTHER" id="PTHR12322:SF116">
    <property type="entry name" value="DOUBLESEX-MAB RELATED 99B"/>
    <property type="match status" value="1"/>
</dbReference>
<keyword evidence="2 6" id="KW-0479">Metal-binding</keyword>
<feature type="compositionally biased region" description="Polar residues" evidence="7">
    <location>
        <begin position="204"/>
        <end position="225"/>
    </location>
</feature>
<feature type="region of interest" description="Disordered" evidence="7">
    <location>
        <begin position="321"/>
        <end position="395"/>
    </location>
</feature>
<dbReference type="AlphaFoldDB" id="H2ZLK4"/>
<evidence type="ECO:0000256" key="2">
    <source>
        <dbReference type="ARBA" id="ARBA00022723"/>
    </source>
</evidence>
<dbReference type="SUPFAM" id="SSF82927">
    <property type="entry name" value="Cysteine-rich DNA binding domain, (DM domain)"/>
    <property type="match status" value="1"/>
</dbReference>
<feature type="compositionally biased region" description="Basic and acidic residues" evidence="7">
    <location>
        <begin position="239"/>
        <end position="249"/>
    </location>
</feature>
<dbReference type="InParanoid" id="H2ZLK4"/>
<evidence type="ECO:0000256" key="3">
    <source>
        <dbReference type="ARBA" id="ARBA00022833"/>
    </source>
</evidence>
<dbReference type="FunFam" id="4.10.1040.10:FF:000001">
    <property type="entry name" value="doublesex- and mab-3-related transcription factor 1"/>
    <property type="match status" value="1"/>
</dbReference>
<feature type="compositionally biased region" description="Polar residues" evidence="7">
    <location>
        <begin position="252"/>
        <end position="262"/>
    </location>
</feature>
<evidence type="ECO:0000256" key="4">
    <source>
        <dbReference type="ARBA" id="ARBA00023125"/>
    </source>
</evidence>
<dbReference type="InterPro" id="IPR005173">
    <property type="entry name" value="DMA"/>
</dbReference>
<dbReference type="GeneTree" id="ENSGT00940000168442"/>
<feature type="DNA-binding region" description="DM" evidence="6">
    <location>
        <begin position="64"/>
        <end position="111"/>
    </location>
</feature>
<dbReference type="PROSITE" id="PS50809">
    <property type="entry name" value="DM_2"/>
    <property type="match status" value="1"/>
</dbReference>
<feature type="region of interest" description="Disordered" evidence="7">
    <location>
        <begin position="147"/>
        <end position="227"/>
    </location>
</feature>
<organism evidence="9 10">
    <name type="scientific">Ciona savignyi</name>
    <name type="common">Pacific transparent sea squirt</name>
    <dbReference type="NCBI Taxonomy" id="51511"/>
    <lineage>
        <taxon>Eukaryota</taxon>
        <taxon>Metazoa</taxon>
        <taxon>Chordata</taxon>
        <taxon>Tunicata</taxon>
        <taxon>Ascidiacea</taxon>
        <taxon>Phlebobranchia</taxon>
        <taxon>Cionidae</taxon>
        <taxon>Ciona</taxon>
    </lineage>
</organism>
<keyword evidence="5 6" id="KW-0539">Nucleus</keyword>
<feature type="compositionally biased region" description="Low complexity" evidence="7">
    <location>
        <begin position="337"/>
        <end position="353"/>
    </location>
</feature>
<dbReference type="Proteomes" id="UP000007875">
    <property type="component" value="Unassembled WGS sequence"/>
</dbReference>
<protein>
    <recommendedName>
        <fullName evidence="8">DM domain-containing protein</fullName>
    </recommendedName>
</protein>